<dbReference type="InterPro" id="IPR011009">
    <property type="entry name" value="Kinase-like_dom_sf"/>
</dbReference>
<evidence type="ECO:0000256" key="2">
    <source>
        <dbReference type="ARBA" id="ARBA00022679"/>
    </source>
</evidence>
<evidence type="ECO:0000313" key="7">
    <source>
        <dbReference type="EMBL" id="EAY18069.1"/>
    </source>
</evidence>
<keyword evidence="5" id="KW-0067">ATP-binding</keyword>
<evidence type="ECO:0000256" key="1">
    <source>
        <dbReference type="ARBA" id="ARBA00022527"/>
    </source>
</evidence>
<dbReference type="KEGG" id="tva:5463578"/>
<sequence>MEYLSDKNLEEYITNKKDINEDQVRVWFSEMILTLLYLDSSFQVCHNYLEASNFSLSNNGHLKLFDFENCQFLDTAMNSQVKKCHPFYLSPEEIKNETNPFTLTVWRCGIILYRLLTGNFPFEDDSKSELFTNILSMKPIIPSQISNDAKSLLKRMLTKDPYERITLEEIVEHPFFSKIQVNIPQPTDTHIKSDIIKQLEGSGYNKATVIADLKAKLFTEKTAAYNILLIEGIYGDDSEISSGSDDAPVPKSAAQFQKITQPKNLLLNKMKLRPVVSGRSIPIIPQKKFRRASSCKTVMDYFYQKEKL</sequence>
<dbReference type="GO" id="GO:0005524">
    <property type="term" value="F:ATP binding"/>
    <property type="evidence" value="ECO:0007669"/>
    <property type="project" value="UniProtKB-KW"/>
</dbReference>
<feature type="domain" description="Protein kinase" evidence="6">
    <location>
        <begin position="1"/>
        <end position="176"/>
    </location>
</feature>
<evidence type="ECO:0000259" key="6">
    <source>
        <dbReference type="PROSITE" id="PS50011"/>
    </source>
</evidence>
<evidence type="ECO:0000256" key="5">
    <source>
        <dbReference type="ARBA" id="ARBA00022840"/>
    </source>
</evidence>
<accession>A2DN81</accession>
<dbReference type="PANTHER" id="PTHR24345:SF0">
    <property type="entry name" value="CELL CYCLE SERINE_THREONINE-PROTEIN KINASE CDC5_MSD2"/>
    <property type="match status" value="1"/>
</dbReference>
<protein>
    <submittedName>
        <fullName evidence="7">Protein kinase, putative</fullName>
    </submittedName>
</protein>
<dbReference type="SMART" id="SM00220">
    <property type="entry name" value="S_TKc"/>
    <property type="match status" value="1"/>
</dbReference>
<dbReference type="PROSITE" id="PS50011">
    <property type="entry name" value="PROTEIN_KINASE_DOM"/>
    <property type="match status" value="1"/>
</dbReference>
<proteinExistence type="predicted"/>
<dbReference type="VEuPathDB" id="TrichDB:TVAGG3_1024000"/>
<evidence type="ECO:0000256" key="3">
    <source>
        <dbReference type="ARBA" id="ARBA00022741"/>
    </source>
</evidence>
<dbReference type="GO" id="GO:0004674">
    <property type="term" value="F:protein serine/threonine kinase activity"/>
    <property type="evidence" value="ECO:0000318"/>
    <property type="project" value="GO_Central"/>
</dbReference>
<name>A2DN81_TRIV3</name>
<gene>
    <name evidence="7" type="ORF">TVAG_305890</name>
</gene>
<dbReference type="PANTHER" id="PTHR24345">
    <property type="entry name" value="SERINE/THREONINE-PROTEIN KINASE PLK"/>
    <property type="match status" value="1"/>
</dbReference>
<dbReference type="STRING" id="5722.A2DN81"/>
<dbReference type="InterPro" id="IPR000719">
    <property type="entry name" value="Prot_kinase_dom"/>
</dbReference>
<keyword evidence="8" id="KW-1185">Reference proteome</keyword>
<dbReference type="Pfam" id="PF00069">
    <property type="entry name" value="Pkinase"/>
    <property type="match status" value="1"/>
</dbReference>
<dbReference type="RefSeq" id="XP_001579055.1">
    <property type="nucleotide sequence ID" value="XM_001579005.1"/>
</dbReference>
<dbReference type="eggNOG" id="KOG0583">
    <property type="taxonomic scope" value="Eukaryota"/>
</dbReference>
<keyword evidence="1" id="KW-0723">Serine/threonine-protein kinase</keyword>
<dbReference type="Gene3D" id="1.10.510.10">
    <property type="entry name" value="Transferase(Phosphotransferase) domain 1"/>
    <property type="match status" value="1"/>
</dbReference>
<dbReference type="AlphaFoldDB" id="A2DN81"/>
<dbReference type="EMBL" id="DS113222">
    <property type="protein sequence ID" value="EAY18069.1"/>
    <property type="molecule type" value="Genomic_DNA"/>
</dbReference>
<reference evidence="7" key="1">
    <citation type="submission" date="2006-10" db="EMBL/GenBank/DDBJ databases">
        <authorList>
            <person name="Amadeo P."/>
            <person name="Zhao Q."/>
            <person name="Wortman J."/>
            <person name="Fraser-Liggett C."/>
            <person name="Carlton J."/>
        </authorList>
    </citation>
    <scope>NUCLEOTIDE SEQUENCE</scope>
    <source>
        <strain evidence="7">G3</strain>
    </source>
</reference>
<reference evidence="7" key="2">
    <citation type="journal article" date="2007" name="Science">
        <title>Draft genome sequence of the sexually transmitted pathogen Trichomonas vaginalis.</title>
        <authorList>
            <person name="Carlton J.M."/>
            <person name="Hirt R.P."/>
            <person name="Silva J.C."/>
            <person name="Delcher A.L."/>
            <person name="Schatz M."/>
            <person name="Zhao Q."/>
            <person name="Wortman J.R."/>
            <person name="Bidwell S.L."/>
            <person name="Alsmark U.C.M."/>
            <person name="Besteiro S."/>
            <person name="Sicheritz-Ponten T."/>
            <person name="Noel C.J."/>
            <person name="Dacks J.B."/>
            <person name="Foster P.G."/>
            <person name="Simillion C."/>
            <person name="Van de Peer Y."/>
            <person name="Miranda-Saavedra D."/>
            <person name="Barton G.J."/>
            <person name="Westrop G.D."/>
            <person name="Mueller S."/>
            <person name="Dessi D."/>
            <person name="Fiori P.L."/>
            <person name="Ren Q."/>
            <person name="Paulsen I."/>
            <person name="Zhang H."/>
            <person name="Bastida-Corcuera F.D."/>
            <person name="Simoes-Barbosa A."/>
            <person name="Brown M.T."/>
            <person name="Hayes R.D."/>
            <person name="Mukherjee M."/>
            <person name="Okumura C.Y."/>
            <person name="Schneider R."/>
            <person name="Smith A.J."/>
            <person name="Vanacova S."/>
            <person name="Villalvazo M."/>
            <person name="Haas B.J."/>
            <person name="Pertea M."/>
            <person name="Feldblyum T.V."/>
            <person name="Utterback T.R."/>
            <person name="Shu C.L."/>
            <person name="Osoegawa K."/>
            <person name="de Jong P.J."/>
            <person name="Hrdy I."/>
            <person name="Horvathova L."/>
            <person name="Zubacova Z."/>
            <person name="Dolezal P."/>
            <person name="Malik S.B."/>
            <person name="Logsdon J.M. Jr."/>
            <person name="Henze K."/>
            <person name="Gupta A."/>
            <person name="Wang C.C."/>
            <person name="Dunne R.L."/>
            <person name="Upcroft J.A."/>
            <person name="Upcroft P."/>
            <person name="White O."/>
            <person name="Salzberg S.L."/>
            <person name="Tang P."/>
            <person name="Chiu C.-H."/>
            <person name="Lee Y.-S."/>
            <person name="Embley T.M."/>
            <person name="Coombs G.H."/>
            <person name="Mottram J.C."/>
            <person name="Tachezy J."/>
            <person name="Fraser-Liggett C.M."/>
            <person name="Johnson P.J."/>
        </authorList>
    </citation>
    <scope>NUCLEOTIDE SEQUENCE [LARGE SCALE GENOMIC DNA]</scope>
    <source>
        <strain evidence="7">G3</strain>
    </source>
</reference>
<dbReference type="OrthoDB" id="408964at2759"/>
<keyword evidence="3" id="KW-0547">Nucleotide-binding</keyword>
<keyword evidence="4 7" id="KW-0418">Kinase</keyword>
<dbReference type="VEuPathDB" id="TrichDB:TVAG_248500"/>
<evidence type="ECO:0000313" key="8">
    <source>
        <dbReference type="Proteomes" id="UP000001542"/>
    </source>
</evidence>
<organism evidence="7 8">
    <name type="scientific">Trichomonas vaginalis (strain ATCC PRA-98 / G3)</name>
    <dbReference type="NCBI Taxonomy" id="412133"/>
    <lineage>
        <taxon>Eukaryota</taxon>
        <taxon>Metamonada</taxon>
        <taxon>Parabasalia</taxon>
        <taxon>Trichomonadida</taxon>
        <taxon>Trichomonadidae</taxon>
        <taxon>Trichomonas</taxon>
    </lineage>
</organism>
<dbReference type="SUPFAM" id="SSF56112">
    <property type="entry name" value="Protein kinase-like (PK-like)"/>
    <property type="match status" value="1"/>
</dbReference>
<dbReference type="Proteomes" id="UP000001542">
    <property type="component" value="Unassembled WGS sequence"/>
</dbReference>
<dbReference type="InParanoid" id="A2DN81"/>
<evidence type="ECO:0000256" key="4">
    <source>
        <dbReference type="ARBA" id="ARBA00022777"/>
    </source>
</evidence>
<keyword evidence="2" id="KW-0808">Transferase</keyword>